<feature type="compositionally biased region" description="Acidic residues" evidence="1">
    <location>
        <begin position="11"/>
        <end position="23"/>
    </location>
</feature>
<evidence type="ECO:0000313" key="2">
    <source>
        <dbReference type="EMBL" id="TFK84680.1"/>
    </source>
</evidence>
<reference evidence="2 3" key="1">
    <citation type="journal article" date="2019" name="Nat. Ecol. Evol.">
        <title>Megaphylogeny resolves global patterns of mushroom evolution.</title>
        <authorList>
            <person name="Varga T."/>
            <person name="Krizsan K."/>
            <person name="Foldi C."/>
            <person name="Dima B."/>
            <person name="Sanchez-Garcia M."/>
            <person name="Sanchez-Ramirez S."/>
            <person name="Szollosi G.J."/>
            <person name="Szarkandi J.G."/>
            <person name="Papp V."/>
            <person name="Albert L."/>
            <person name="Andreopoulos W."/>
            <person name="Angelini C."/>
            <person name="Antonin V."/>
            <person name="Barry K.W."/>
            <person name="Bougher N.L."/>
            <person name="Buchanan P."/>
            <person name="Buyck B."/>
            <person name="Bense V."/>
            <person name="Catcheside P."/>
            <person name="Chovatia M."/>
            <person name="Cooper J."/>
            <person name="Damon W."/>
            <person name="Desjardin D."/>
            <person name="Finy P."/>
            <person name="Geml J."/>
            <person name="Haridas S."/>
            <person name="Hughes K."/>
            <person name="Justo A."/>
            <person name="Karasinski D."/>
            <person name="Kautmanova I."/>
            <person name="Kiss B."/>
            <person name="Kocsube S."/>
            <person name="Kotiranta H."/>
            <person name="LaButti K.M."/>
            <person name="Lechner B.E."/>
            <person name="Liimatainen K."/>
            <person name="Lipzen A."/>
            <person name="Lukacs Z."/>
            <person name="Mihaltcheva S."/>
            <person name="Morgado L.N."/>
            <person name="Niskanen T."/>
            <person name="Noordeloos M.E."/>
            <person name="Ohm R.A."/>
            <person name="Ortiz-Santana B."/>
            <person name="Ovrebo C."/>
            <person name="Racz N."/>
            <person name="Riley R."/>
            <person name="Savchenko A."/>
            <person name="Shiryaev A."/>
            <person name="Soop K."/>
            <person name="Spirin V."/>
            <person name="Szebenyi C."/>
            <person name="Tomsovsky M."/>
            <person name="Tulloss R.E."/>
            <person name="Uehling J."/>
            <person name="Grigoriev I.V."/>
            <person name="Vagvolgyi C."/>
            <person name="Papp T."/>
            <person name="Martin F.M."/>
            <person name="Miettinen O."/>
            <person name="Hibbett D.S."/>
            <person name="Nagy L.G."/>
        </authorList>
    </citation>
    <scope>NUCLEOTIDE SEQUENCE [LARGE SCALE GENOMIC DNA]</scope>
    <source>
        <strain evidence="2 3">HHB13444</strain>
    </source>
</reference>
<dbReference type="EMBL" id="ML211300">
    <property type="protein sequence ID" value="TFK84680.1"/>
    <property type="molecule type" value="Genomic_DNA"/>
</dbReference>
<dbReference type="AlphaFoldDB" id="A0A5C3P8W3"/>
<dbReference type="STRING" id="1314778.A0A5C3P8W3"/>
<gene>
    <name evidence="2" type="ORF">K466DRAFT_496118</name>
</gene>
<proteinExistence type="predicted"/>
<protein>
    <submittedName>
        <fullName evidence="2">Uncharacterized protein</fullName>
    </submittedName>
</protein>
<feature type="region of interest" description="Disordered" evidence="1">
    <location>
        <begin position="1"/>
        <end position="37"/>
    </location>
</feature>
<evidence type="ECO:0000313" key="3">
    <source>
        <dbReference type="Proteomes" id="UP000308197"/>
    </source>
</evidence>
<evidence type="ECO:0000256" key="1">
    <source>
        <dbReference type="SAM" id="MobiDB-lite"/>
    </source>
</evidence>
<dbReference type="InParanoid" id="A0A5C3P8W3"/>
<dbReference type="Proteomes" id="UP000308197">
    <property type="component" value="Unassembled WGS sequence"/>
</dbReference>
<sequence>MTRALAVSLNPDEEPPDDTDSSESGESPTPRAHGPFANCSQFRLVDHYYGRSDTHSQGDFDDMVHVITSPGFQPEDLRGFSARKAEELLDTYRPPDGVFSGEDGWRKDTPLEIPVPKANCRTKTEAEAPKFRVNGLVFRRLLDLVKSVVADPFSRFKDKYHWVGHEMWWNPPPAAPEAEQPAEATPSASSLPDPIRVWTDCYNSSAMLDEEAKLRQQPRVPSDDLNVEYVILPLLIWSDATHLSSFGTAHLWPIYVYFGNLSKYVRGRPTEFAAQHLAYVPDLADGFAEWYQDTFGRPAPRKTKTFCKWELFQQIWKLLLDDDFVRACREGILITCGDGVVRRVFPRVFTYSADFPEKILALALHPFAKHICPRCYIERSQMSAAGTEADDRRRANKRVDNHALREVITRARRYVFRGWSLGNEHVTELLQHGSFNPIQSAFSEKLSEFGTNCYELFAPDLMHEFELGVWKGVFNHLMRILAVRGRRHINEFNRRCAQIPVDTYILAGLLTI</sequence>
<organism evidence="2 3">
    <name type="scientific">Polyporus arcularius HHB13444</name>
    <dbReference type="NCBI Taxonomy" id="1314778"/>
    <lineage>
        <taxon>Eukaryota</taxon>
        <taxon>Fungi</taxon>
        <taxon>Dikarya</taxon>
        <taxon>Basidiomycota</taxon>
        <taxon>Agaricomycotina</taxon>
        <taxon>Agaricomycetes</taxon>
        <taxon>Polyporales</taxon>
        <taxon>Polyporaceae</taxon>
        <taxon>Polyporus</taxon>
    </lineage>
</organism>
<feature type="compositionally biased region" description="Low complexity" evidence="1">
    <location>
        <begin position="176"/>
        <end position="190"/>
    </location>
</feature>
<dbReference type="InterPro" id="IPR041078">
    <property type="entry name" value="Plavaka"/>
</dbReference>
<accession>A0A5C3P8W3</accession>
<feature type="region of interest" description="Disordered" evidence="1">
    <location>
        <begin position="173"/>
        <end position="192"/>
    </location>
</feature>
<name>A0A5C3P8W3_9APHY</name>
<dbReference type="Pfam" id="PF18759">
    <property type="entry name" value="Plavaka"/>
    <property type="match status" value="1"/>
</dbReference>
<keyword evidence="3" id="KW-1185">Reference proteome</keyword>